<gene>
    <name evidence="3" type="ORF">GOP47_0021349</name>
</gene>
<feature type="compositionally biased region" description="Basic and acidic residues" evidence="1">
    <location>
        <begin position="745"/>
        <end position="756"/>
    </location>
</feature>
<dbReference type="Gene3D" id="1.25.10.10">
    <property type="entry name" value="Leucine-rich Repeat Variant"/>
    <property type="match status" value="1"/>
</dbReference>
<dbReference type="PANTHER" id="PTHR46578">
    <property type="entry name" value="ARM-REPEAT/TETRATRICOPEPTIDE REPEAT (TPR)-LIKE PROTEIN"/>
    <property type="match status" value="1"/>
</dbReference>
<comment type="caution">
    <text evidence="3">The sequence shown here is derived from an EMBL/GenBank/DDBJ whole genome shotgun (WGS) entry which is preliminary data.</text>
</comment>
<evidence type="ECO:0000256" key="1">
    <source>
        <dbReference type="SAM" id="MobiDB-lite"/>
    </source>
</evidence>
<evidence type="ECO:0000313" key="3">
    <source>
        <dbReference type="EMBL" id="KAI5062802.1"/>
    </source>
</evidence>
<dbReference type="SUPFAM" id="SSF48371">
    <property type="entry name" value="ARM repeat"/>
    <property type="match status" value="1"/>
</dbReference>
<feature type="compositionally biased region" description="Low complexity" evidence="1">
    <location>
        <begin position="579"/>
        <end position="591"/>
    </location>
</feature>
<dbReference type="EMBL" id="JABFUD020000021">
    <property type="protein sequence ID" value="KAI5062802.1"/>
    <property type="molecule type" value="Genomic_DNA"/>
</dbReference>
<reference evidence="3" key="1">
    <citation type="submission" date="2021-01" db="EMBL/GenBank/DDBJ databases">
        <title>Adiantum capillus-veneris genome.</title>
        <authorList>
            <person name="Fang Y."/>
            <person name="Liao Q."/>
        </authorList>
    </citation>
    <scope>NUCLEOTIDE SEQUENCE</scope>
    <source>
        <strain evidence="3">H3</strain>
        <tissue evidence="3">Leaf</tissue>
    </source>
</reference>
<dbReference type="AlphaFoldDB" id="A0A9D4U872"/>
<dbReference type="Proteomes" id="UP000886520">
    <property type="component" value="Chromosome 21"/>
</dbReference>
<accession>A0A9D4U872</accession>
<organism evidence="3 4">
    <name type="scientific">Adiantum capillus-veneris</name>
    <name type="common">Maidenhair fern</name>
    <dbReference type="NCBI Taxonomy" id="13818"/>
    <lineage>
        <taxon>Eukaryota</taxon>
        <taxon>Viridiplantae</taxon>
        <taxon>Streptophyta</taxon>
        <taxon>Embryophyta</taxon>
        <taxon>Tracheophyta</taxon>
        <taxon>Polypodiopsida</taxon>
        <taxon>Polypodiidae</taxon>
        <taxon>Polypodiales</taxon>
        <taxon>Pteridineae</taxon>
        <taxon>Pteridaceae</taxon>
        <taxon>Vittarioideae</taxon>
        <taxon>Adiantum</taxon>
    </lineage>
</organism>
<keyword evidence="4" id="KW-1185">Reference proteome</keyword>
<dbReference type="InterPro" id="IPR016024">
    <property type="entry name" value="ARM-type_fold"/>
</dbReference>
<dbReference type="SUPFAM" id="SSF48452">
    <property type="entry name" value="TPR-like"/>
    <property type="match status" value="1"/>
</dbReference>
<feature type="region of interest" description="Disordered" evidence="1">
    <location>
        <begin position="734"/>
        <end position="756"/>
    </location>
</feature>
<dbReference type="PANTHER" id="PTHR46578:SF1">
    <property type="entry name" value="ARM-REPEAT_TETRATRICOPEPTIDE REPEAT (TPR)-LIKE PROTEIN"/>
    <property type="match status" value="1"/>
</dbReference>
<dbReference type="OrthoDB" id="2942533at2759"/>
<dbReference type="Gene3D" id="1.25.40.10">
    <property type="entry name" value="Tetratricopeptide repeat domain"/>
    <property type="match status" value="1"/>
</dbReference>
<dbReference type="InterPro" id="IPR058868">
    <property type="entry name" value="ARM_7"/>
</dbReference>
<protein>
    <recommendedName>
        <fullName evidence="2">ARM repeat N-terminal plant domain-containing protein</fullName>
    </recommendedName>
</protein>
<evidence type="ECO:0000313" key="4">
    <source>
        <dbReference type="Proteomes" id="UP000886520"/>
    </source>
</evidence>
<dbReference type="InterPro" id="IPR011990">
    <property type="entry name" value="TPR-like_helical_dom_sf"/>
</dbReference>
<dbReference type="Pfam" id="PF26524">
    <property type="entry name" value="ARM_7"/>
    <property type="match status" value="1"/>
</dbReference>
<feature type="domain" description="ARM repeat N-terminal plant" evidence="2">
    <location>
        <begin position="7"/>
        <end position="249"/>
    </location>
</feature>
<feature type="region of interest" description="Disordered" evidence="1">
    <location>
        <begin position="574"/>
        <end position="622"/>
    </location>
</feature>
<sequence length="756" mass="84443">MEAHHLLCTDSSCIFCLIKEPNLEKRQALLIKYFKRDLPSHSNAGHAFAVSGLWSLAISRPNDAELIDAGILGSMASLIRKGIQDRRWLLQQQNIFVPYYAAHIIGSYTMNREDFAERAVKEGVIPPLLELLRGRLTWVEQRVAVRALGHLASFSSTFLSVAVHSEVLELGMELAVCSLDIVYTHFVQTEEKRLQYHRELLTRRAHTSARAHDMENRKAEEWASQLQCWSLQLINCFAFKEKYIATICRPSFISKLPDMWGGLVNEDSPAGIGLLRSICQHKSGRSAITLCPSVVQALSRIARSSDDWQYLAVECLLLLLQDTRTRQRVMDMAVVALADLAELPSMTPSGSGRRLGDEIMETLLQDDTQSPCAFLRGSLSAKSRQALDDLASCCGCAKWEKHLSRHEHLAKEHISLNLKLEGNARFAAGDVRTASSKFTDALAECPVKVKKERMILYSNRAQCHLLMEDAEAAISDATRALCLARPVNCHGKSLWRRAQAYEMLGMAKESLMDAIMFANECTRMAEKGASLLNQPAVPDYAEEMVNKLMKQAWLFKEPAMKHGCISTEHHERVKTPADSDIASSVSSSLPSTATRVTMAPSKRGALRAEAPKSGSDTEPGNLSDEIAEQAHVVASAKLRHHGQQDQAKAENYTENKHAVMQHSKFTPRSRDFLHSKNHAEGRSPKRAPSPLLPTIREEIDKHLQQQAGQGRPLDTQLLKKTVYDLLHQNFSLDRSRSNSTAGDHFPLRDDSSYIAR</sequence>
<name>A0A9D4U872_ADICA</name>
<proteinExistence type="predicted"/>
<evidence type="ECO:0000259" key="2">
    <source>
        <dbReference type="Pfam" id="PF26524"/>
    </source>
</evidence>
<dbReference type="InterPro" id="IPR011989">
    <property type="entry name" value="ARM-like"/>
</dbReference>